<comment type="caution">
    <text evidence="4">The sequence shown here is derived from an EMBL/GenBank/DDBJ whole genome shotgun (WGS) entry which is preliminary data.</text>
</comment>
<evidence type="ECO:0000256" key="1">
    <source>
        <dbReference type="ARBA" id="ARBA00023157"/>
    </source>
</evidence>
<dbReference type="AlphaFoldDB" id="A0A820JWD5"/>
<dbReference type="InterPro" id="IPR002172">
    <property type="entry name" value="LDrepeatLR_classA_rpt"/>
</dbReference>
<feature type="disulfide bond" evidence="2">
    <location>
        <begin position="191"/>
        <end position="206"/>
    </location>
</feature>
<keyword evidence="1 2" id="KW-1015">Disulfide bond</keyword>
<dbReference type="Proteomes" id="UP000663869">
    <property type="component" value="Unassembled WGS sequence"/>
</dbReference>
<dbReference type="Proteomes" id="UP000663862">
    <property type="component" value="Unassembled WGS sequence"/>
</dbReference>
<dbReference type="InterPro" id="IPR036055">
    <property type="entry name" value="LDL_receptor-like_sf"/>
</dbReference>
<dbReference type="CDD" id="cd00112">
    <property type="entry name" value="LDLa"/>
    <property type="match status" value="1"/>
</dbReference>
<gene>
    <name evidence="3" type="ORF">FME351_LOCUS3802</name>
    <name evidence="4" type="ORF">TSG867_LOCUS8288</name>
</gene>
<evidence type="ECO:0000313" key="4">
    <source>
        <dbReference type="EMBL" id="CAF4332182.1"/>
    </source>
</evidence>
<proteinExistence type="predicted"/>
<sequence length="278" mass="32382">MLILWQVEAVPRYPLNMCLTDSHQYVFFLLCFVSNDQHGHFQEYAPAHELISCCLWLPESSFLTQDSGFSNTWDSSFTFAQLNKEDIQSEQLVSWSASIDFAEQYEMFLSKILSLSASFESKNVFYNCTSPWFGPRWCFSRDLPLDILLRGFANFIYQSKSEIEHYIKVTCDEHLKCHTILPLCLGWHEICDEKVDCLNGSDEFDCFQLEMNECLSTEYRCHNGQCIPIEFFHDLTTELECLDGTDESIGNQNFGSYRTDPCFHYEEHTCALGWYGFP</sequence>
<evidence type="ECO:0000313" key="3">
    <source>
        <dbReference type="EMBL" id="CAF3343376.1"/>
    </source>
</evidence>
<dbReference type="EMBL" id="CAJNYU010000239">
    <property type="protein sequence ID" value="CAF3343376.1"/>
    <property type="molecule type" value="Genomic_DNA"/>
</dbReference>
<dbReference type="Gene3D" id="4.10.400.10">
    <property type="entry name" value="Low-density Lipoprotein Receptor"/>
    <property type="match status" value="1"/>
</dbReference>
<evidence type="ECO:0000256" key="2">
    <source>
        <dbReference type="PROSITE-ProRule" id="PRU00124"/>
    </source>
</evidence>
<protein>
    <submittedName>
        <fullName evidence="4">Uncharacterized protein</fullName>
    </submittedName>
</protein>
<organism evidence="4 5">
    <name type="scientific">Rotaria socialis</name>
    <dbReference type="NCBI Taxonomy" id="392032"/>
    <lineage>
        <taxon>Eukaryota</taxon>
        <taxon>Metazoa</taxon>
        <taxon>Spiralia</taxon>
        <taxon>Gnathifera</taxon>
        <taxon>Rotifera</taxon>
        <taxon>Eurotatoria</taxon>
        <taxon>Bdelloidea</taxon>
        <taxon>Philodinida</taxon>
        <taxon>Philodinidae</taxon>
        <taxon>Rotaria</taxon>
    </lineage>
</organism>
<dbReference type="EMBL" id="CAJOBQ010000340">
    <property type="protein sequence ID" value="CAF4332182.1"/>
    <property type="molecule type" value="Genomic_DNA"/>
</dbReference>
<name>A0A820JWD5_9BILA</name>
<dbReference type="SMART" id="SM00192">
    <property type="entry name" value="LDLa"/>
    <property type="match status" value="2"/>
</dbReference>
<accession>A0A820JWD5</accession>
<evidence type="ECO:0000313" key="5">
    <source>
        <dbReference type="Proteomes" id="UP000663862"/>
    </source>
</evidence>
<reference evidence="4" key="1">
    <citation type="submission" date="2021-02" db="EMBL/GenBank/DDBJ databases">
        <authorList>
            <person name="Nowell W R."/>
        </authorList>
    </citation>
    <scope>NUCLEOTIDE SEQUENCE</scope>
</reference>
<dbReference type="SUPFAM" id="SSF57424">
    <property type="entry name" value="LDL receptor-like module"/>
    <property type="match status" value="2"/>
</dbReference>
<comment type="caution">
    <text evidence="2">Lacks conserved residue(s) required for the propagation of feature annotation.</text>
</comment>
<dbReference type="PROSITE" id="PS50068">
    <property type="entry name" value="LDLRA_2"/>
    <property type="match status" value="1"/>
</dbReference>